<feature type="domain" description="THIF-type NAD/FAD binding fold" evidence="1">
    <location>
        <begin position="92"/>
        <end position="300"/>
    </location>
</feature>
<proteinExistence type="predicted"/>
<dbReference type="InterPro" id="IPR045886">
    <property type="entry name" value="ThiF/MoeB/HesA"/>
</dbReference>
<dbReference type="GO" id="GO:0061504">
    <property type="term" value="P:cyclic threonylcarbamoyladenosine biosynthetic process"/>
    <property type="evidence" value="ECO:0007669"/>
    <property type="project" value="TreeGrafter"/>
</dbReference>
<protein>
    <submittedName>
        <fullName evidence="2">ThiF family protein</fullName>
    </submittedName>
</protein>
<dbReference type="GO" id="GO:0008641">
    <property type="term" value="F:ubiquitin-like modifier activating enzyme activity"/>
    <property type="evidence" value="ECO:0007669"/>
    <property type="project" value="InterPro"/>
</dbReference>
<dbReference type="InterPro" id="IPR035985">
    <property type="entry name" value="Ubiquitin-activating_enz"/>
</dbReference>
<gene>
    <name evidence="2" type="ORF">DESPIG_01694</name>
</gene>
<dbReference type="Proteomes" id="UP000003676">
    <property type="component" value="Unassembled WGS sequence"/>
</dbReference>
<dbReference type="AlphaFoldDB" id="B6WUD6"/>
<dbReference type="OrthoDB" id="9804286at2"/>
<organism evidence="2 3">
    <name type="scientific">Desulfovibrio piger ATCC 29098</name>
    <dbReference type="NCBI Taxonomy" id="411464"/>
    <lineage>
        <taxon>Bacteria</taxon>
        <taxon>Pseudomonadati</taxon>
        <taxon>Thermodesulfobacteriota</taxon>
        <taxon>Desulfovibrionia</taxon>
        <taxon>Desulfovibrionales</taxon>
        <taxon>Desulfovibrionaceae</taxon>
        <taxon>Desulfovibrio</taxon>
    </lineage>
</organism>
<dbReference type="PANTHER" id="PTHR43267">
    <property type="entry name" value="TRNA THREONYLCARBAMOYLADENOSINE DEHYDRATASE"/>
    <property type="match status" value="1"/>
</dbReference>
<sequence>MTPITSPSPGEGEYPAAFLPWTASRIRERLGAFLHGASLASWAGPHVLRRAADGTPFVSGAAIRQLAAGAVLPEREVMVALLQDGIWPERFRRNYGVFSADAMGRLLQTRVFVLGCGGLGGHVASLLARLGVGGLRLCDSDIFEESNLNRQYFCTESTLGQPKAVATARGLHDMAGYLALDVRHVEADEKNLPDMLQDVDVALDCLDDLTLKMLLEERSAAAGVPFVHGSVLRAEGFARAARSGRLHLRELYASGLTSEEAGSARHEGVIATAPAGVACLMVSLCLRLLLRPDAGDSALFHADFSVPELERFEF</sequence>
<accession>B6WUD6</accession>
<reference evidence="2 3" key="1">
    <citation type="submission" date="2008-10" db="EMBL/GenBank/DDBJ databases">
        <title>Draft genome sequence of Desulvovibrio piger (ATCC 29098).</title>
        <authorList>
            <person name="Sudarsanam P."/>
            <person name="Ley R."/>
            <person name="Guruge J."/>
            <person name="Turnbaugh P.J."/>
            <person name="Mahowald M."/>
            <person name="Liep D."/>
            <person name="Gordon J."/>
        </authorList>
    </citation>
    <scope>NUCLEOTIDE SEQUENCE [LARGE SCALE GENOMIC DNA]</scope>
    <source>
        <strain evidence="2 3">ATCC 29098</strain>
    </source>
</reference>
<dbReference type="SUPFAM" id="SSF69572">
    <property type="entry name" value="Activating enzymes of the ubiquitin-like proteins"/>
    <property type="match status" value="1"/>
</dbReference>
<dbReference type="eggNOG" id="COG0476">
    <property type="taxonomic scope" value="Bacteria"/>
</dbReference>
<evidence type="ECO:0000259" key="1">
    <source>
        <dbReference type="Pfam" id="PF00899"/>
    </source>
</evidence>
<dbReference type="STRING" id="901.DESPIGER_1748"/>
<dbReference type="Pfam" id="PF00899">
    <property type="entry name" value="ThiF"/>
    <property type="match status" value="1"/>
</dbReference>
<dbReference type="EMBL" id="ABXU01000050">
    <property type="protein sequence ID" value="EEB33404.1"/>
    <property type="molecule type" value="Genomic_DNA"/>
</dbReference>
<evidence type="ECO:0000313" key="3">
    <source>
        <dbReference type="Proteomes" id="UP000003676"/>
    </source>
</evidence>
<evidence type="ECO:0000313" key="2">
    <source>
        <dbReference type="EMBL" id="EEB33404.1"/>
    </source>
</evidence>
<comment type="caution">
    <text evidence="2">The sequence shown here is derived from an EMBL/GenBank/DDBJ whole genome shotgun (WGS) entry which is preliminary data.</text>
</comment>
<dbReference type="PANTHER" id="PTHR43267:SF1">
    <property type="entry name" value="TRNA THREONYLCARBAMOYLADENOSINE DEHYDRATASE"/>
    <property type="match status" value="1"/>
</dbReference>
<dbReference type="HOGENOM" id="CLU_013325_10_4_7"/>
<reference evidence="2 3" key="2">
    <citation type="submission" date="2008-10" db="EMBL/GenBank/DDBJ databases">
        <authorList>
            <person name="Fulton L."/>
            <person name="Clifton S."/>
            <person name="Fulton B."/>
            <person name="Xu J."/>
            <person name="Minx P."/>
            <person name="Pepin K.H."/>
            <person name="Johnson M."/>
            <person name="Bhonagiri V."/>
            <person name="Nash W.E."/>
            <person name="Mardis E.R."/>
            <person name="Wilson R.K."/>
        </authorList>
    </citation>
    <scope>NUCLEOTIDE SEQUENCE [LARGE SCALE GENOMIC DNA]</scope>
    <source>
        <strain evidence="2 3">ATCC 29098</strain>
    </source>
</reference>
<dbReference type="InterPro" id="IPR000594">
    <property type="entry name" value="ThiF_NAD_FAD-bd"/>
</dbReference>
<dbReference type="GO" id="GO:0061503">
    <property type="term" value="F:tRNA threonylcarbamoyladenosine dehydratase"/>
    <property type="evidence" value="ECO:0007669"/>
    <property type="project" value="TreeGrafter"/>
</dbReference>
<dbReference type="Gene3D" id="3.40.50.720">
    <property type="entry name" value="NAD(P)-binding Rossmann-like Domain"/>
    <property type="match status" value="1"/>
</dbReference>
<name>B6WUD6_9BACT</name>